<dbReference type="Proteomes" id="UP001633002">
    <property type="component" value="Unassembled WGS sequence"/>
</dbReference>
<organism evidence="2 3">
    <name type="scientific">Riccia sorocarpa</name>
    <dbReference type="NCBI Taxonomy" id="122646"/>
    <lineage>
        <taxon>Eukaryota</taxon>
        <taxon>Viridiplantae</taxon>
        <taxon>Streptophyta</taxon>
        <taxon>Embryophyta</taxon>
        <taxon>Marchantiophyta</taxon>
        <taxon>Marchantiopsida</taxon>
        <taxon>Marchantiidae</taxon>
        <taxon>Marchantiales</taxon>
        <taxon>Ricciaceae</taxon>
        <taxon>Riccia</taxon>
    </lineage>
</organism>
<dbReference type="EMBL" id="JBJQOH010000003">
    <property type="protein sequence ID" value="KAL3693381.1"/>
    <property type="molecule type" value="Genomic_DNA"/>
</dbReference>
<evidence type="ECO:0000313" key="2">
    <source>
        <dbReference type="EMBL" id="KAL3693381.1"/>
    </source>
</evidence>
<dbReference type="AlphaFoldDB" id="A0ABD3HRH6"/>
<sequence>MRRMACQIFSWQAMRRMGWHLLASNGFFLPPHATHGVAPSGKPCAAWLARFFSCHPIRRMGWHLLASHAPHGLASEDCWQAMRRMGCHQSSRISLWHPMCRMACQQSSETISVTPHAPHGLGILKPPQGSKAQDMLPHNKEWDIYKAREEARLKAQVSTQRDDLPEEDVEEDPASKIVSPEVDRAKKKRNDGSSQRVLFSPFRNHLQVPGARGLQYCLQATQQPLNVQILKAFQNTWFQKILMLKKHSPEEKNLSR</sequence>
<protein>
    <submittedName>
        <fullName evidence="2">Uncharacterized protein</fullName>
    </submittedName>
</protein>
<evidence type="ECO:0000313" key="3">
    <source>
        <dbReference type="Proteomes" id="UP001633002"/>
    </source>
</evidence>
<comment type="caution">
    <text evidence="2">The sequence shown here is derived from an EMBL/GenBank/DDBJ whole genome shotgun (WGS) entry which is preliminary data.</text>
</comment>
<reference evidence="2 3" key="1">
    <citation type="submission" date="2024-09" db="EMBL/GenBank/DDBJ databases">
        <title>Chromosome-scale assembly of Riccia sorocarpa.</title>
        <authorList>
            <person name="Paukszto L."/>
        </authorList>
    </citation>
    <scope>NUCLEOTIDE SEQUENCE [LARGE SCALE GENOMIC DNA]</scope>
    <source>
        <strain evidence="2">LP-2024</strain>
        <tissue evidence="2">Aerial parts of the thallus</tissue>
    </source>
</reference>
<keyword evidence="3" id="KW-1185">Reference proteome</keyword>
<gene>
    <name evidence="2" type="ORF">R1sor_007032</name>
</gene>
<name>A0ABD3HRH6_9MARC</name>
<evidence type="ECO:0000256" key="1">
    <source>
        <dbReference type="SAM" id="MobiDB-lite"/>
    </source>
</evidence>
<proteinExistence type="predicted"/>
<feature type="region of interest" description="Disordered" evidence="1">
    <location>
        <begin position="155"/>
        <end position="193"/>
    </location>
</feature>
<accession>A0ABD3HRH6</accession>